<feature type="region of interest" description="Disordered" evidence="1">
    <location>
        <begin position="154"/>
        <end position="173"/>
    </location>
</feature>
<evidence type="ECO:0000259" key="2">
    <source>
        <dbReference type="SMART" id="SM00894"/>
    </source>
</evidence>
<dbReference type="AlphaFoldDB" id="A0A559KAH9"/>
<feature type="region of interest" description="Disordered" evidence="1">
    <location>
        <begin position="112"/>
        <end position="134"/>
    </location>
</feature>
<dbReference type="InterPro" id="IPR008613">
    <property type="entry name" value="Excalibur_Ca-bd_domain"/>
</dbReference>
<organism evidence="3 4">
    <name type="scientific">Paenibacillus cremeus</name>
    <dbReference type="NCBI Taxonomy" id="2163881"/>
    <lineage>
        <taxon>Bacteria</taxon>
        <taxon>Bacillati</taxon>
        <taxon>Bacillota</taxon>
        <taxon>Bacilli</taxon>
        <taxon>Bacillales</taxon>
        <taxon>Paenibacillaceae</taxon>
        <taxon>Paenibacillus</taxon>
    </lineage>
</organism>
<sequence length="173" mass="18690">MHFPGDKYPETSSHILSAIKKGEPAICTIDRKDADEHRAKSLEGIPTKSGYDRDEFPMAMCAEGGAGADIAYVHSSDNRGSGSWVGNHLEGYTDGTRILFVVDGGKETSVLTATRETPKETPKAPEPASTPKSNIVFKNCTDANKAGYYNIHRGEPGYAPKLDRDNDGIACEK</sequence>
<gene>
    <name evidence="3" type="ORF">FPZ49_15295</name>
</gene>
<protein>
    <submittedName>
        <fullName evidence="3">DNA-entry nuclease</fullName>
    </submittedName>
</protein>
<evidence type="ECO:0000313" key="4">
    <source>
        <dbReference type="Proteomes" id="UP000317036"/>
    </source>
</evidence>
<reference evidence="3 4" key="1">
    <citation type="submission" date="2019-07" db="EMBL/GenBank/DDBJ databases">
        <authorList>
            <person name="Kim J."/>
        </authorList>
    </citation>
    <scope>NUCLEOTIDE SEQUENCE [LARGE SCALE GENOMIC DNA]</scope>
    <source>
        <strain evidence="3 4">JC52</strain>
    </source>
</reference>
<dbReference type="SMART" id="SM00894">
    <property type="entry name" value="Excalibur"/>
    <property type="match status" value="1"/>
</dbReference>
<proteinExistence type="predicted"/>
<accession>A0A559KAH9</accession>
<evidence type="ECO:0000256" key="1">
    <source>
        <dbReference type="SAM" id="MobiDB-lite"/>
    </source>
</evidence>
<keyword evidence="4" id="KW-1185">Reference proteome</keyword>
<dbReference type="EMBL" id="VNJI01000017">
    <property type="protein sequence ID" value="TVY09138.1"/>
    <property type="molecule type" value="Genomic_DNA"/>
</dbReference>
<name>A0A559KAH9_9BACL</name>
<evidence type="ECO:0000313" key="3">
    <source>
        <dbReference type="EMBL" id="TVY09138.1"/>
    </source>
</evidence>
<comment type="caution">
    <text evidence="3">The sequence shown here is derived from an EMBL/GenBank/DDBJ whole genome shotgun (WGS) entry which is preliminary data.</text>
</comment>
<dbReference type="Proteomes" id="UP000317036">
    <property type="component" value="Unassembled WGS sequence"/>
</dbReference>
<dbReference type="OrthoDB" id="1906360at2"/>
<dbReference type="Pfam" id="PF05901">
    <property type="entry name" value="Excalibur"/>
    <property type="match status" value="1"/>
</dbReference>
<feature type="domain" description="Excalibur calcium-binding" evidence="2">
    <location>
        <begin position="136"/>
        <end position="172"/>
    </location>
</feature>
<feature type="compositionally biased region" description="Basic and acidic residues" evidence="1">
    <location>
        <begin position="161"/>
        <end position="173"/>
    </location>
</feature>